<protein>
    <recommendedName>
        <fullName evidence="3">F-box domain-containing protein</fullName>
    </recommendedName>
</protein>
<evidence type="ECO:0000313" key="1">
    <source>
        <dbReference type="EMBL" id="CDH57634.1"/>
    </source>
</evidence>
<comment type="caution">
    <text evidence="1">The sequence shown here is derived from an EMBL/GenBank/DDBJ whole genome shotgun (WGS) entry which is preliminary data.</text>
</comment>
<organism evidence="1 2">
    <name type="scientific">Lichtheimia corymbifera JMRC:FSU:9682</name>
    <dbReference type="NCBI Taxonomy" id="1263082"/>
    <lineage>
        <taxon>Eukaryota</taxon>
        <taxon>Fungi</taxon>
        <taxon>Fungi incertae sedis</taxon>
        <taxon>Mucoromycota</taxon>
        <taxon>Mucoromycotina</taxon>
        <taxon>Mucoromycetes</taxon>
        <taxon>Mucorales</taxon>
        <taxon>Lichtheimiaceae</taxon>
        <taxon>Lichtheimia</taxon>
    </lineage>
</organism>
<reference evidence="1" key="1">
    <citation type="submission" date="2013-08" db="EMBL/GenBank/DDBJ databases">
        <title>Gene expansion shapes genome architecture in the human pathogen Lichtheimia corymbifera: an evolutionary genomics analysis in the ancient terrestrial Mucorales (Mucoromycotina).</title>
        <authorList>
            <person name="Schwartze V.U."/>
            <person name="Winter S."/>
            <person name="Shelest E."/>
            <person name="Marcet-Houben M."/>
            <person name="Horn F."/>
            <person name="Wehner S."/>
            <person name="Hoffmann K."/>
            <person name="Riege K."/>
            <person name="Sammeth M."/>
            <person name="Nowrousian M."/>
            <person name="Valiante V."/>
            <person name="Linde J."/>
            <person name="Jacobsen I.D."/>
            <person name="Marz M."/>
            <person name="Brakhage A.A."/>
            <person name="Gabaldon T."/>
            <person name="Bocker S."/>
            <person name="Voigt K."/>
        </authorList>
    </citation>
    <scope>NUCLEOTIDE SEQUENCE [LARGE SCALE GENOMIC DNA]</scope>
    <source>
        <strain evidence="1">FSU 9682</strain>
    </source>
</reference>
<gene>
    <name evidence="1" type="ORF">LCOR_08546.1</name>
</gene>
<dbReference type="EMBL" id="CBTN010000048">
    <property type="protein sequence ID" value="CDH57634.1"/>
    <property type="molecule type" value="Genomic_DNA"/>
</dbReference>
<proteinExistence type="predicted"/>
<dbReference type="SUPFAM" id="SSF52047">
    <property type="entry name" value="RNI-like"/>
    <property type="match status" value="1"/>
</dbReference>
<accession>A0A068S5S6</accession>
<dbReference type="AlphaFoldDB" id="A0A068S5S6"/>
<dbReference type="OrthoDB" id="2271131at2759"/>
<dbReference type="Proteomes" id="UP000027586">
    <property type="component" value="Unassembled WGS sequence"/>
</dbReference>
<keyword evidence="2" id="KW-1185">Reference proteome</keyword>
<name>A0A068S5S6_9FUNG</name>
<evidence type="ECO:0008006" key="3">
    <source>
        <dbReference type="Google" id="ProtNLM"/>
    </source>
</evidence>
<dbReference type="InterPro" id="IPR032675">
    <property type="entry name" value="LRR_dom_sf"/>
</dbReference>
<evidence type="ECO:0000313" key="2">
    <source>
        <dbReference type="Proteomes" id="UP000027586"/>
    </source>
</evidence>
<dbReference type="VEuPathDB" id="FungiDB:LCOR_08546.1"/>
<sequence length="541" mass="61428">MPHEDATSAANTRIDFISQLPLELVVSVIVPLVFHDYKLKADTSCPYLYVSRTWQQRILQRNDFQFHVPRSKHMPRPVYNHLIRFAPHVKSLTIGYWDEEDPKGDLYAIFKNTNFKHLTQLSVHYKGNERDTLIGILERIGGTLTHLELSNVDDMPFGANLDCVWDLCPKLVSLEVFHAEVQPPLVPYLSLTHLAMRSTDICPFTGTVINDMLSKLPSLLSLAVSPMPQDMQFLTSIHHHCPKLKLFSVGVDSYFGCVYQYQDGLERLSVGDGDEQDPFDTEGLISLLHQNHRSLGQVILGGCLREGTSVSFDEDFEFERLEALEVDAVDDEFVQLTVSIIRRAPQLRSIILEIRTCGDQDIFDLIKPLAHLQRLAALKIPHDSPSLYNCFQHHAQLGSHSPLKHIQIEIDELAWDSPWVCAMAELQNLKTLMISVYEMPEAYLSIIEKVAKGCPSLSYLELNCDRYDMPDGTVALLKDHPTLEGLCLDARSISDSDIMSVLTVPKLNRFIFNAPVKDYMIDLLRRNITKVVNERAGEKYS</sequence>
<dbReference type="Gene3D" id="3.80.10.10">
    <property type="entry name" value="Ribonuclease Inhibitor"/>
    <property type="match status" value="1"/>
</dbReference>